<dbReference type="AlphaFoldDB" id="A0A914CRF0"/>
<sequence length="321" mass="37264">MDCLSSTVLFIFIGWPIILPVLFFVGYWSLKNKPTSKKYVERFFHNFHIGGHRGSPMMEPENTIASMIQAKKEGADLIEFDVSLTKDGVAVILHDDTLDRTTNLTGPIRDFFYKDLGTVDCAANFKKERGSTTVLPLPTLEELVKWAKEHNMKMLFDIKDADECFLSKLVKLFDEHDLYDSSIVCSFFPIIVYKVKRLNPRILTGYTWRRWFITYIDHEGRKPRFNGYKHYIASIVDTLNVWSIKSWLPSFLGVEMVLTERSEISSMFVHQQRHHGREVCAWTVNDINEMVWMRKTLEIPVLTDMPFLVNQINPVPPGQGF</sequence>
<dbReference type="PANTHER" id="PTHR46320">
    <property type="entry name" value="GLYCEROPHOSPHODIESTER PHOSPHODIESTERASE 1"/>
    <property type="match status" value="1"/>
</dbReference>
<dbReference type="WBParaSite" id="ACRNAN_scaffold1316.g7168.t1">
    <property type="protein sequence ID" value="ACRNAN_scaffold1316.g7168.t1"/>
    <property type="gene ID" value="ACRNAN_scaffold1316.g7168"/>
</dbReference>
<dbReference type="InterPro" id="IPR017946">
    <property type="entry name" value="PLC-like_Pdiesterase_TIM-brl"/>
</dbReference>
<dbReference type="Gene3D" id="3.20.20.190">
    <property type="entry name" value="Phosphatidylinositol (PI) phosphodiesterase"/>
    <property type="match status" value="1"/>
</dbReference>
<dbReference type="Pfam" id="PF03009">
    <property type="entry name" value="GDPD"/>
    <property type="match status" value="1"/>
</dbReference>
<accession>A0A914CRF0</accession>
<dbReference type="PANTHER" id="PTHR46320:SF1">
    <property type="entry name" value="GLYCEROPHOSPHODIESTER PHOSPHODIESTERASE 1"/>
    <property type="match status" value="1"/>
</dbReference>
<keyword evidence="3" id="KW-1185">Reference proteome</keyword>
<feature type="transmembrane region" description="Helical" evidence="1">
    <location>
        <begin position="6"/>
        <end position="30"/>
    </location>
</feature>
<dbReference type="GO" id="GO:0008889">
    <property type="term" value="F:glycerophosphodiester phosphodiesterase activity"/>
    <property type="evidence" value="ECO:0007669"/>
    <property type="project" value="TreeGrafter"/>
</dbReference>
<evidence type="ECO:0000256" key="1">
    <source>
        <dbReference type="SAM" id="Phobius"/>
    </source>
</evidence>
<proteinExistence type="predicted"/>
<evidence type="ECO:0000313" key="4">
    <source>
        <dbReference type="WBParaSite" id="ACRNAN_scaffold1316.g7168.t1"/>
    </source>
</evidence>
<evidence type="ECO:0000259" key="2">
    <source>
        <dbReference type="PROSITE" id="PS51704"/>
    </source>
</evidence>
<dbReference type="PROSITE" id="PS51704">
    <property type="entry name" value="GP_PDE"/>
    <property type="match status" value="1"/>
</dbReference>
<dbReference type="GO" id="GO:0070291">
    <property type="term" value="P:N-acylethanolamine metabolic process"/>
    <property type="evidence" value="ECO:0007669"/>
    <property type="project" value="TreeGrafter"/>
</dbReference>
<keyword evidence="1" id="KW-0472">Membrane</keyword>
<organism evidence="3 4">
    <name type="scientific">Acrobeloides nanus</name>
    <dbReference type="NCBI Taxonomy" id="290746"/>
    <lineage>
        <taxon>Eukaryota</taxon>
        <taxon>Metazoa</taxon>
        <taxon>Ecdysozoa</taxon>
        <taxon>Nematoda</taxon>
        <taxon>Chromadorea</taxon>
        <taxon>Rhabditida</taxon>
        <taxon>Tylenchina</taxon>
        <taxon>Cephalobomorpha</taxon>
        <taxon>Cephaloboidea</taxon>
        <taxon>Cephalobidae</taxon>
        <taxon>Acrobeloides</taxon>
    </lineage>
</organism>
<reference evidence="4" key="1">
    <citation type="submission" date="2022-11" db="UniProtKB">
        <authorList>
            <consortium name="WormBaseParasite"/>
        </authorList>
    </citation>
    <scope>IDENTIFICATION</scope>
</reference>
<keyword evidence="1" id="KW-1133">Transmembrane helix</keyword>
<dbReference type="Proteomes" id="UP000887540">
    <property type="component" value="Unplaced"/>
</dbReference>
<dbReference type="GO" id="GO:0006644">
    <property type="term" value="P:phospholipid metabolic process"/>
    <property type="evidence" value="ECO:0007669"/>
    <property type="project" value="TreeGrafter"/>
</dbReference>
<dbReference type="CDD" id="cd08573">
    <property type="entry name" value="GDPD_GDE1"/>
    <property type="match status" value="1"/>
</dbReference>
<feature type="domain" description="GP-PDE" evidence="2">
    <location>
        <begin position="47"/>
        <end position="313"/>
    </location>
</feature>
<keyword evidence="1" id="KW-0812">Transmembrane</keyword>
<dbReference type="GO" id="GO:0005886">
    <property type="term" value="C:plasma membrane"/>
    <property type="evidence" value="ECO:0007669"/>
    <property type="project" value="TreeGrafter"/>
</dbReference>
<name>A0A914CRF0_9BILA</name>
<protein>
    <submittedName>
        <fullName evidence="4">GP-PDE domain-containing protein</fullName>
    </submittedName>
</protein>
<dbReference type="GO" id="GO:0006580">
    <property type="term" value="P:ethanolamine metabolic process"/>
    <property type="evidence" value="ECO:0007669"/>
    <property type="project" value="TreeGrafter"/>
</dbReference>
<dbReference type="SUPFAM" id="SSF51695">
    <property type="entry name" value="PLC-like phosphodiesterases"/>
    <property type="match status" value="1"/>
</dbReference>
<evidence type="ECO:0000313" key="3">
    <source>
        <dbReference type="Proteomes" id="UP000887540"/>
    </source>
</evidence>
<dbReference type="InterPro" id="IPR030395">
    <property type="entry name" value="GP_PDE_dom"/>
</dbReference>